<evidence type="ECO:0000256" key="3">
    <source>
        <dbReference type="PROSITE-ProRule" id="PRU00176"/>
    </source>
</evidence>
<sequence>MATLRIANATEAKYARGVNVQAKQRDSGFIPDFESYIALWRDTSGCKPYDLDIDLPDFVVGHPVILALNQSTNDLVTCSNDIFSYNVEQSRSDTHNMIVILMQYHGDTLQSAVDYVGKLCRFTIDTFQHDRESLPRGVRRSTTWSNDMWGGARELDCRTDEHGIYKGYGFVHYETAEAADSAIKAVNGMLLNDKYVGHHISRKEQQSKLDEMKAQLTNLYVKNLDPEVSEEEFEKLAEYGTVTSAVVIQVDDEGKARDLDSSTLRSHDAAQMAVDALNDTEVNGRKLYIGRAQKKADRVNLHIKSLEDDVAVGMTARPVEIYLYY</sequence>
<accession>A0AAD6VKP1</accession>
<dbReference type="Pfam" id="PF00076">
    <property type="entry name" value="RRM_1"/>
    <property type="match status" value="2"/>
</dbReference>
<protein>
    <submittedName>
        <fullName evidence="5">Isoprenoid synthase domain-containing protein</fullName>
    </submittedName>
</protein>
<evidence type="ECO:0000256" key="2">
    <source>
        <dbReference type="ARBA" id="ARBA00022884"/>
    </source>
</evidence>
<dbReference type="AlphaFoldDB" id="A0AAD6VKP1"/>
<dbReference type="PANTHER" id="PTHR24012">
    <property type="entry name" value="RNA BINDING PROTEIN"/>
    <property type="match status" value="1"/>
</dbReference>
<keyword evidence="1" id="KW-0677">Repeat</keyword>
<evidence type="ECO:0000256" key="1">
    <source>
        <dbReference type="ARBA" id="ARBA00022737"/>
    </source>
</evidence>
<feature type="domain" description="RRM" evidence="4">
    <location>
        <begin position="112"/>
        <end position="203"/>
    </location>
</feature>
<evidence type="ECO:0000313" key="6">
    <source>
        <dbReference type="Proteomes" id="UP001219525"/>
    </source>
</evidence>
<dbReference type="SUPFAM" id="SSF48576">
    <property type="entry name" value="Terpenoid synthases"/>
    <property type="match status" value="1"/>
</dbReference>
<evidence type="ECO:0000259" key="4">
    <source>
        <dbReference type="PROSITE" id="PS50102"/>
    </source>
</evidence>
<proteinExistence type="predicted"/>
<keyword evidence="2 3" id="KW-0694">RNA-binding</keyword>
<organism evidence="5 6">
    <name type="scientific">Mycena pura</name>
    <dbReference type="NCBI Taxonomy" id="153505"/>
    <lineage>
        <taxon>Eukaryota</taxon>
        <taxon>Fungi</taxon>
        <taxon>Dikarya</taxon>
        <taxon>Basidiomycota</taxon>
        <taxon>Agaricomycotina</taxon>
        <taxon>Agaricomycetes</taxon>
        <taxon>Agaricomycetidae</taxon>
        <taxon>Agaricales</taxon>
        <taxon>Marasmiineae</taxon>
        <taxon>Mycenaceae</taxon>
        <taxon>Mycena</taxon>
    </lineage>
</organism>
<dbReference type="InterPro" id="IPR000504">
    <property type="entry name" value="RRM_dom"/>
</dbReference>
<name>A0AAD6VKP1_9AGAR</name>
<dbReference type="PROSITE" id="PS50102">
    <property type="entry name" value="RRM"/>
    <property type="match status" value="2"/>
</dbReference>
<dbReference type="InterPro" id="IPR035979">
    <property type="entry name" value="RBD_domain_sf"/>
</dbReference>
<dbReference type="SMART" id="SM00360">
    <property type="entry name" value="RRM"/>
    <property type="match status" value="2"/>
</dbReference>
<dbReference type="SUPFAM" id="SSF54928">
    <property type="entry name" value="RNA-binding domain, RBD"/>
    <property type="match status" value="1"/>
</dbReference>
<feature type="domain" description="RRM" evidence="4">
    <location>
        <begin position="217"/>
        <end position="294"/>
    </location>
</feature>
<dbReference type="EMBL" id="JARJCW010000016">
    <property type="protein sequence ID" value="KAJ7215826.1"/>
    <property type="molecule type" value="Genomic_DNA"/>
</dbReference>
<dbReference type="InterPro" id="IPR012677">
    <property type="entry name" value="Nucleotide-bd_a/b_plait_sf"/>
</dbReference>
<dbReference type="InterPro" id="IPR008949">
    <property type="entry name" value="Isoprenoid_synthase_dom_sf"/>
</dbReference>
<dbReference type="GO" id="GO:0003723">
    <property type="term" value="F:RNA binding"/>
    <property type="evidence" value="ECO:0007669"/>
    <property type="project" value="UniProtKB-UniRule"/>
</dbReference>
<reference evidence="5" key="1">
    <citation type="submission" date="2023-03" db="EMBL/GenBank/DDBJ databases">
        <title>Massive genome expansion in bonnet fungi (Mycena s.s.) driven by repeated elements and novel gene families across ecological guilds.</title>
        <authorList>
            <consortium name="Lawrence Berkeley National Laboratory"/>
            <person name="Harder C.B."/>
            <person name="Miyauchi S."/>
            <person name="Viragh M."/>
            <person name="Kuo A."/>
            <person name="Thoen E."/>
            <person name="Andreopoulos B."/>
            <person name="Lu D."/>
            <person name="Skrede I."/>
            <person name="Drula E."/>
            <person name="Henrissat B."/>
            <person name="Morin E."/>
            <person name="Kohler A."/>
            <person name="Barry K."/>
            <person name="LaButti K."/>
            <person name="Morin E."/>
            <person name="Salamov A."/>
            <person name="Lipzen A."/>
            <person name="Mereny Z."/>
            <person name="Hegedus B."/>
            <person name="Baldrian P."/>
            <person name="Stursova M."/>
            <person name="Weitz H."/>
            <person name="Taylor A."/>
            <person name="Grigoriev I.V."/>
            <person name="Nagy L.G."/>
            <person name="Martin F."/>
            <person name="Kauserud H."/>
        </authorList>
    </citation>
    <scope>NUCLEOTIDE SEQUENCE</scope>
    <source>
        <strain evidence="5">9144</strain>
    </source>
</reference>
<dbReference type="Gene3D" id="1.10.600.10">
    <property type="entry name" value="Farnesyl Diphosphate Synthase"/>
    <property type="match status" value="1"/>
</dbReference>
<dbReference type="Proteomes" id="UP001219525">
    <property type="component" value="Unassembled WGS sequence"/>
</dbReference>
<keyword evidence="6" id="KW-1185">Reference proteome</keyword>
<gene>
    <name evidence="5" type="ORF">GGX14DRAFT_606744</name>
</gene>
<dbReference type="Gene3D" id="3.30.70.330">
    <property type="match status" value="2"/>
</dbReference>
<comment type="caution">
    <text evidence="5">The sequence shown here is derived from an EMBL/GenBank/DDBJ whole genome shotgun (WGS) entry which is preliminary data.</text>
</comment>
<dbReference type="Pfam" id="PF19086">
    <property type="entry name" value="Terpene_syn_C_2"/>
    <property type="match status" value="1"/>
</dbReference>
<evidence type="ECO:0000313" key="5">
    <source>
        <dbReference type="EMBL" id="KAJ7215826.1"/>
    </source>
</evidence>